<dbReference type="InterPro" id="IPR024684">
    <property type="entry name" value="Tscrpt_act_PerC/SfV_Orf40"/>
</dbReference>
<reference evidence="2" key="2">
    <citation type="submission" date="2020-05" db="EMBL/GenBank/DDBJ databases">
        <title>Title: F plasmids are the major carriers of antibiotic resistance genes in human-associated commensal E. coli.</title>
        <authorList>
            <person name="Stephens C."/>
            <person name="Arismendi T."/>
            <person name="Wright M."/>
            <person name="Hartman A."/>
            <person name="Gonzalez A."/>
            <person name="Gill M."/>
            <person name="Pandori M."/>
            <person name="Hess D."/>
        </authorList>
    </citation>
    <scope>NUCLEOTIDE SEQUENCE</scope>
    <source>
        <strain evidence="2">SCU-478</strain>
    </source>
</reference>
<organism evidence="2">
    <name type="scientific">Escherichia coli</name>
    <dbReference type="NCBI Taxonomy" id="562"/>
    <lineage>
        <taxon>Bacteria</taxon>
        <taxon>Pseudomonadati</taxon>
        <taxon>Pseudomonadota</taxon>
        <taxon>Gammaproteobacteria</taxon>
        <taxon>Enterobacterales</taxon>
        <taxon>Enterobacteriaceae</taxon>
        <taxon>Escherichia</taxon>
    </lineage>
</organism>
<dbReference type="AlphaFoldDB" id="A0A6N0IPE5"/>
<accession>A0A6N0IPE5</accession>
<dbReference type="EMBL" id="CP054563">
    <property type="protein sequence ID" value="QKQ36540.1"/>
    <property type="molecule type" value="Genomic_DNA"/>
</dbReference>
<dbReference type="RefSeq" id="WP_089643493.1">
    <property type="nucleotide sequence ID" value="NZ_JABEXY010000002.1"/>
</dbReference>
<dbReference type="EMBL" id="AASFZR010000024">
    <property type="protein sequence ID" value="EFB4532723.1"/>
    <property type="molecule type" value="Genomic_DNA"/>
</dbReference>
<proteinExistence type="predicted"/>
<sequence>MEDKIAQKLEDAGNWRRASARWLFVMGNFECTEAQREWLLLCRNHCLAQISSPQPSEKLDISEVAKAADATLR</sequence>
<dbReference type="Proteomes" id="UP000542214">
    <property type="component" value="Unassembled WGS sequence"/>
</dbReference>
<evidence type="ECO:0000313" key="1">
    <source>
        <dbReference type="EMBL" id="EFB4532723.1"/>
    </source>
</evidence>
<gene>
    <name evidence="1" type="ORF">C0P57_001961</name>
    <name evidence="2" type="ORF">HPE44_03530</name>
</gene>
<name>A0A6N0IPE5_ECOLX</name>
<evidence type="ECO:0000313" key="3">
    <source>
        <dbReference type="Proteomes" id="UP000542214"/>
    </source>
</evidence>
<evidence type="ECO:0000313" key="2">
    <source>
        <dbReference type="EMBL" id="QKQ36540.1"/>
    </source>
</evidence>
<dbReference type="Pfam" id="PF06069">
    <property type="entry name" value="PerC"/>
    <property type="match status" value="1"/>
</dbReference>
<protein>
    <submittedName>
        <fullName evidence="2">PerC family transcriptional regulator</fullName>
    </submittedName>
</protein>
<reference evidence="1 3" key="1">
    <citation type="submission" date="2018-08" db="EMBL/GenBank/DDBJ databases">
        <authorList>
            <consortium name="NARMS: The National Antimicrobial Resistance Monitoring System"/>
        </authorList>
    </citation>
    <scope>NUCLEOTIDE SEQUENCE [LARGE SCALE GENOMIC DNA]</scope>
    <source>
        <strain evidence="1 3">FSIS11706358</strain>
    </source>
</reference>